<evidence type="ECO:0000256" key="2">
    <source>
        <dbReference type="ARBA" id="ARBA00023128"/>
    </source>
</evidence>
<accession>A0A1V6V9C7</accession>
<evidence type="ECO:0000313" key="4">
    <source>
        <dbReference type="Proteomes" id="UP000191500"/>
    </source>
</evidence>
<comment type="subcellular location">
    <subcellularLocation>
        <location evidence="1">Mitochondrion</location>
    </subcellularLocation>
</comment>
<dbReference type="Gene3D" id="3.40.1350.10">
    <property type="match status" value="1"/>
</dbReference>
<evidence type="ECO:0000313" key="3">
    <source>
        <dbReference type="EMBL" id="OQE47073.1"/>
    </source>
</evidence>
<comment type="caution">
    <text evidence="3">The sequence shown here is derived from an EMBL/GenBank/DDBJ whole genome shotgun (WGS) entry which is preliminary data.</text>
</comment>
<dbReference type="InterPro" id="IPR011335">
    <property type="entry name" value="Restrct_endonuc-II-like"/>
</dbReference>
<keyword evidence="2" id="KW-0496">Mitochondrion</keyword>
<sequence length="324" mass="36607">MRPLRLRHGLAAGYSHLRLKPNIYRCFSSSQVHHELTPFTRRLFKLPSAPSPPSQHHNDLTTFLSYAEHISLPQTSSVHVGTHYEYTVLRTLRRYALSLNRIGGRDDAGIDLVGTWHLPERERERALRVLVQCKSLKAKVGPNVVRELEGTFRQAPVGWRTGETVGVLVSPREATKGVRDTLARSTYPLFWMMIERDGTLKQALWNARAEALGIGPLGVETRYGTTEDTESGSVTKEMLLTWDGCDIPDMDQVEQKLIQFTEQWIASWGINLSEIQKGELLDAVERVLPHDVSAQLLDRTISDADRKKVIQALQERLQQQPASG</sequence>
<name>A0A1V6V9C7_9EURO</name>
<dbReference type="SUPFAM" id="SSF52980">
    <property type="entry name" value="Restriction endonuclease-like"/>
    <property type="match status" value="1"/>
</dbReference>
<dbReference type="GO" id="GO:0006302">
    <property type="term" value="P:double-strand break repair"/>
    <property type="evidence" value="ECO:0007669"/>
    <property type="project" value="UniProtKB-ARBA"/>
</dbReference>
<keyword evidence="4" id="KW-1185">Reference proteome</keyword>
<dbReference type="Pfam" id="PF10356">
    <property type="entry name" value="RRG7"/>
    <property type="match status" value="1"/>
</dbReference>
<dbReference type="InterPro" id="IPR011856">
    <property type="entry name" value="tRNA_endonuc-like_dom_sf"/>
</dbReference>
<proteinExistence type="predicted"/>
<evidence type="ECO:0000256" key="1">
    <source>
        <dbReference type="ARBA" id="ARBA00004173"/>
    </source>
</evidence>
<protein>
    <recommendedName>
        <fullName evidence="5">Restriction endonuclease type IV Mrr domain-containing protein</fullName>
    </recommendedName>
</protein>
<dbReference type="PANTHER" id="PTHR28133:SF1">
    <property type="entry name" value="REQUIRED FOR RESPIRATORY GROWTH PROTEIN 7, MITOCHONDRIAL"/>
    <property type="match status" value="1"/>
</dbReference>
<dbReference type="InterPro" id="IPR018828">
    <property type="entry name" value="RRG7"/>
</dbReference>
<dbReference type="GO" id="GO:0005739">
    <property type="term" value="C:mitochondrion"/>
    <property type="evidence" value="ECO:0007669"/>
    <property type="project" value="UniProtKB-SubCell"/>
</dbReference>
<organism evidence="3 4">
    <name type="scientific">Penicillium coprophilum</name>
    <dbReference type="NCBI Taxonomy" id="36646"/>
    <lineage>
        <taxon>Eukaryota</taxon>
        <taxon>Fungi</taxon>
        <taxon>Dikarya</taxon>
        <taxon>Ascomycota</taxon>
        <taxon>Pezizomycotina</taxon>
        <taxon>Eurotiomycetes</taxon>
        <taxon>Eurotiomycetidae</taxon>
        <taxon>Eurotiales</taxon>
        <taxon>Aspergillaceae</taxon>
        <taxon>Penicillium</taxon>
    </lineage>
</organism>
<dbReference type="GO" id="GO:0003676">
    <property type="term" value="F:nucleic acid binding"/>
    <property type="evidence" value="ECO:0007669"/>
    <property type="project" value="InterPro"/>
</dbReference>
<gene>
    <name evidence="3" type="ORF">PENCOP_c001G00440</name>
</gene>
<evidence type="ECO:0008006" key="5">
    <source>
        <dbReference type="Google" id="ProtNLM"/>
    </source>
</evidence>
<dbReference type="PANTHER" id="PTHR28133">
    <property type="entry name" value="REQUIRED FOR RESPIRATORY GROWTH PROTEIN 7, MITOCHONDRIAL"/>
    <property type="match status" value="1"/>
</dbReference>
<dbReference type="AlphaFoldDB" id="A0A1V6V9C7"/>
<dbReference type="EMBL" id="MDDG01000001">
    <property type="protein sequence ID" value="OQE47073.1"/>
    <property type="molecule type" value="Genomic_DNA"/>
</dbReference>
<dbReference type="Proteomes" id="UP000191500">
    <property type="component" value="Unassembled WGS sequence"/>
</dbReference>
<reference evidence="4" key="1">
    <citation type="journal article" date="2017" name="Nat. Microbiol.">
        <title>Global analysis of biosynthetic gene clusters reveals vast potential of secondary metabolite production in Penicillium species.</title>
        <authorList>
            <person name="Nielsen J.C."/>
            <person name="Grijseels S."/>
            <person name="Prigent S."/>
            <person name="Ji B."/>
            <person name="Dainat J."/>
            <person name="Nielsen K.F."/>
            <person name="Frisvad J.C."/>
            <person name="Workman M."/>
            <person name="Nielsen J."/>
        </authorList>
    </citation>
    <scope>NUCLEOTIDE SEQUENCE [LARGE SCALE GENOMIC DNA]</scope>
    <source>
        <strain evidence="4">IBT 31321</strain>
    </source>
</reference>